<dbReference type="Gene3D" id="3.40.50.12780">
    <property type="entry name" value="N-terminal domain of ligase-like"/>
    <property type="match status" value="1"/>
</dbReference>
<proteinExistence type="predicted"/>
<accession>A0ABS2SMX4</accession>
<dbReference type="Proteomes" id="UP000809290">
    <property type="component" value="Unassembled WGS sequence"/>
</dbReference>
<dbReference type="RefSeq" id="WP_204515717.1">
    <property type="nucleotide sequence ID" value="NZ_JAFBCP010000001.1"/>
</dbReference>
<evidence type="ECO:0000313" key="1">
    <source>
        <dbReference type="EMBL" id="MBM7817075.1"/>
    </source>
</evidence>
<dbReference type="SUPFAM" id="SSF56801">
    <property type="entry name" value="Acetyl-CoA synthetase-like"/>
    <property type="match status" value="1"/>
</dbReference>
<comment type="caution">
    <text evidence="1">The sequence shown here is derived from an EMBL/GenBank/DDBJ whole genome shotgun (WGS) entry which is preliminary data.</text>
</comment>
<sequence length="205" mass="21941">MTDIHWFARPGVRGEGHPGLMNPVYELLDFPVAMGRADDVFVRDRNCFGESVELTFAEVLDRSAKFAGVLRLMEVSEGTCVSVASDVSPLTAHLVKLGAWRVGACVASADSGAPVRIVAGETPAQSPRERGAHQAFSKPVKALPSHFEGAVALFEGNEFVLDTVVRDARVEPAAVVELRPDAVVQCSNAPNTQRLTALEAIKAYA</sequence>
<keyword evidence="2" id="KW-1185">Reference proteome</keyword>
<organism evidence="1 2">
    <name type="scientific">Brevibacterium paucivorans</name>
    <dbReference type="NCBI Taxonomy" id="170994"/>
    <lineage>
        <taxon>Bacteria</taxon>
        <taxon>Bacillati</taxon>
        <taxon>Actinomycetota</taxon>
        <taxon>Actinomycetes</taxon>
        <taxon>Micrococcales</taxon>
        <taxon>Brevibacteriaceae</taxon>
        <taxon>Brevibacterium</taxon>
    </lineage>
</organism>
<dbReference type="InterPro" id="IPR042099">
    <property type="entry name" value="ANL_N_sf"/>
</dbReference>
<evidence type="ECO:0000313" key="2">
    <source>
        <dbReference type="Proteomes" id="UP000809290"/>
    </source>
</evidence>
<gene>
    <name evidence="1" type="ORF">JOE56_001769</name>
</gene>
<dbReference type="EMBL" id="JAFBCP010000001">
    <property type="protein sequence ID" value="MBM7817075.1"/>
    <property type="molecule type" value="Genomic_DNA"/>
</dbReference>
<name>A0ABS2SMX4_9MICO</name>
<reference evidence="1 2" key="1">
    <citation type="submission" date="2021-01" db="EMBL/GenBank/DDBJ databases">
        <title>Sequencing the genomes of 1000 actinobacteria strains.</title>
        <authorList>
            <person name="Klenk H.-P."/>
        </authorList>
    </citation>
    <scope>NUCLEOTIDE SEQUENCE [LARGE SCALE GENOMIC DNA]</scope>
    <source>
        <strain evidence="1 2">DSM 13657</strain>
    </source>
</reference>
<protein>
    <submittedName>
        <fullName evidence="1">Uncharacterized protein</fullName>
    </submittedName>
</protein>